<comment type="caution">
    <text evidence="1">The sequence shown here is derived from an EMBL/GenBank/DDBJ whole genome shotgun (WGS) entry which is preliminary data.</text>
</comment>
<organism evidence="1 2">
    <name type="scientific">Pseudomonas tremae</name>
    <dbReference type="NCBI Taxonomy" id="200454"/>
    <lineage>
        <taxon>Bacteria</taxon>
        <taxon>Pseudomonadati</taxon>
        <taxon>Pseudomonadota</taxon>
        <taxon>Gammaproteobacteria</taxon>
        <taxon>Pseudomonadales</taxon>
        <taxon>Pseudomonadaceae</taxon>
        <taxon>Pseudomonas</taxon>
    </lineage>
</organism>
<name>A0AA40TT23_9PSED</name>
<evidence type="ECO:0000313" key="1">
    <source>
        <dbReference type="EMBL" id="KPY92727.1"/>
    </source>
</evidence>
<sequence>MNSITRKSVLKGVVVTTVAVIGLQGMAFAAAFKPSAPVADVNHALVQDAGKNISKDSKAAPIQVAGRMSLGTNRNQCDIDPLHCGG</sequence>
<protein>
    <submittedName>
        <fullName evidence="1">Uncharacterized protein</fullName>
    </submittedName>
</protein>
<evidence type="ECO:0000313" key="2">
    <source>
        <dbReference type="Proteomes" id="UP000050523"/>
    </source>
</evidence>
<accession>A0AA40TT23</accession>
<reference evidence="1 2" key="1">
    <citation type="submission" date="2015-09" db="EMBL/GenBank/DDBJ databases">
        <title>Genome announcement of multiple Pseudomonas syringae strains.</title>
        <authorList>
            <person name="Thakur S."/>
            <person name="Wang P.W."/>
            <person name="Gong Y."/>
            <person name="Weir B.S."/>
            <person name="Guttman D.S."/>
        </authorList>
    </citation>
    <scope>NUCLEOTIDE SEQUENCE [LARGE SCALE GENOMIC DNA]</scope>
    <source>
        <strain evidence="1 2">ICMP9151</strain>
    </source>
</reference>
<proteinExistence type="predicted"/>
<dbReference type="AlphaFoldDB" id="A0AA40TT23"/>
<dbReference type="Proteomes" id="UP000050523">
    <property type="component" value="Unassembled WGS sequence"/>
</dbReference>
<gene>
    <name evidence="1" type="ORF">ALO43_00866</name>
</gene>
<dbReference type="EMBL" id="LJRO01000438">
    <property type="protein sequence ID" value="KPY92727.1"/>
    <property type="molecule type" value="Genomic_DNA"/>
</dbReference>